<dbReference type="SUPFAM" id="SSF51445">
    <property type="entry name" value="(Trans)glycosidases"/>
    <property type="match status" value="1"/>
</dbReference>
<dbReference type="Gene3D" id="3.40.50.1700">
    <property type="entry name" value="Glycoside hydrolase family 3 C-terminal domain"/>
    <property type="match status" value="1"/>
</dbReference>
<evidence type="ECO:0000256" key="4">
    <source>
        <dbReference type="ARBA" id="ARBA00022801"/>
    </source>
</evidence>
<dbReference type="Gene3D" id="3.20.20.300">
    <property type="entry name" value="Glycoside hydrolase, family 3, N-terminal domain"/>
    <property type="match status" value="1"/>
</dbReference>
<evidence type="ECO:0000313" key="10">
    <source>
        <dbReference type="Proteomes" id="UP000193920"/>
    </source>
</evidence>
<dbReference type="Pfam" id="PF00933">
    <property type="entry name" value="Glyco_hydro_3"/>
    <property type="match status" value="1"/>
</dbReference>
<evidence type="ECO:0000259" key="8">
    <source>
        <dbReference type="SMART" id="SM01217"/>
    </source>
</evidence>
<dbReference type="InterPro" id="IPR026891">
    <property type="entry name" value="Fn3-like"/>
</dbReference>
<dbReference type="Proteomes" id="UP000193920">
    <property type="component" value="Unassembled WGS sequence"/>
</dbReference>
<keyword evidence="4" id="KW-0378">Hydrolase</keyword>
<gene>
    <name evidence="9" type="ORF">LY90DRAFT_463844</name>
</gene>
<dbReference type="InterPro" id="IPR050288">
    <property type="entry name" value="Cellulose_deg_GH3"/>
</dbReference>
<feature type="signal peptide" evidence="7">
    <location>
        <begin position="1"/>
        <end position="19"/>
    </location>
</feature>
<dbReference type="Pfam" id="PF01915">
    <property type="entry name" value="Glyco_hydro_3_C"/>
    <property type="match status" value="1"/>
</dbReference>
<dbReference type="PROSITE" id="PS51257">
    <property type="entry name" value="PROKAR_LIPOPROTEIN"/>
    <property type="match status" value="1"/>
</dbReference>
<protein>
    <recommendedName>
        <fullName evidence="3">beta-glucosidase</fullName>
        <ecNumber evidence="3">3.2.1.21</ecNumber>
    </recommendedName>
</protein>
<dbReference type="SUPFAM" id="SSF52279">
    <property type="entry name" value="Beta-D-glucan exohydrolase, C-terminal domain"/>
    <property type="match status" value="1"/>
</dbReference>
<organism evidence="9 10">
    <name type="scientific">Neocallimastix californiae</name>
    <dbReference type="NCBI Taxonomy" id="1754190"/>
    <lineage>
        <taxon>Eukaryota</taxon>
        <taxon>Fungi</taxon>
        <taxon>Fungi incertae sedis</taxon>
        <taxon>Chytridiomycota</taxon>
        <taxon>Chytridiomycota incertae sedis</taxon>
        <taxon>Neocallimastigomycetes</taxon>
        <taxon>Neocallimastigales</taxon>
        <taxon>Neocallimastigaceae</taxon>
        <taxon>Neocallimastix</taxon>
    </lineage>
</organism>
<dbReference type="InterPro" id="IPR036962">
    <property type="entry name" value="Glyco_hydro_3_N_sf"/>
</dbReference>
<dbReference type="EC" id="3.2.1.21" evidence="3"/>
<dbReference type="AlphaFoldDB" id="A0A1Y2ADT4"/>
<dbReference type="GO" id="GO:0008422">
    <property type="term" value="F:beta-glucosidase activity"/>
    <property type="evidence" value="ECO:0007669"/>
    <property type="project" value="UniProtKB-EC"/>
</dbReference>
<dbReference type="OrthoDB" id="2128893at2759"/>
<keyword evidence="6" id="KW-0175">Coiled coil</keyword>
<feature type="domain" description="Fibronectin type III-like" evidence="8">
    <location>
        <begin position="341"/>
        <end position="412"/>
    </location>
</feature>
<dbReference type="InterPro" id="IPR001764">
    <property type="entry name" value="Glyco_hydro_3_N"/>
</dbReference>
<reference evidence="9 10" key="1">
    <citation type="submission" date="2016-08" db="EMBL/GenBank/DDBJ databases">
        <title>A Parts List for Fungal Cellulosomes Revealed by Comparative Genomics.</title>
        <authorList>
            <consortium name="DOE Joint Genome Institute"/>
            <person name="Haitjema C.H."/>
            <person name="Gilmore S.P."/>
            <person name="Henske J.K."/>
            <person name="Solomon K.V."/>
            <person name="De Groot R."/>
            <person name="Kuo A."/>
            <person name="Mondo S.J."/>
            <person name="Salamov A.A."/>
            <person name="Labutti K."/>
            <person name="Zhao Z."/>
            <person name="Chiniquy J."/>
            <person name="Barry K."/>
            <person name="Brewer H.M."/>
            <person name="Purvine S.O."/>
            <person name="Wright A.T."/>
            <person name="Boxma B."/>
            <person name="Van Alen T."/>
            <person name="Hackstein J.H."/>
            <person name="Baker S.E."/>
            <person name="Grigoriev I.V."/>
            <person name="O'Malley M.A."/>
        </authorList>
    </citation>
    <scope>NUCLEOTIDE SEQUENCE [LARGE SCALE GENOMIC DNA]</scope>
    <source>
        <strain evidence="9 10">G1</strain>
    </source>
</reference>
<evidence type="ECO:0000256" key="5">
    <source>
        <dbReference type="ARBA" id="ARBA00023295"/>
    </source>
</evidence>
<dbReference type="GO" id="GO:0005975">
    <property type="term" value="P:carbohydrate metabolic process"/>
    <property type="evidence" value="ECO:0007669"/>
    <property type="project" value="InterPro"/>
</dbReference>
<evidence type="ECO:0000256" key="3">
    <source>
        <dbReference type="ARBA" id="ARBA00012744"/>
    </source>
</evidence>
<evidence type="ECO:0000256" key="1">
    <source>
        <dbReference type="ARBA" id="ARBA00000448"/>
    </source>
</evidence>
<comment type="catalytic activity">
    <reaction evidence="1">
        <text>Hydrolysis of terminal, non-reducing beta-D-glucosyl residues with release of beta-D-glucose.</text>
        <dbReference type="EC" id="3.2.1.21"/>
    </reaction>
</comment>
<dbReference type="InterPro" id="IPR002772">
    <property type="entry name" value="Glyco_hydro_3_C"/>
</dbReference>
<accession>A0A1Y2ADT4</accession>
<dbReference type="EMBL" id="MCOG01000283">
    <property type="protein sequence ID" value="ORY20656.1"/>
    <property type="molecule type" value="Genomic_DNA"/>
</dbReference>
<evidence type="ECO:0000313" key="9">
    <source>
        <dbReference type="EMBL" id="ORY20656.1"/>
    </source>
</evidence>
<sequence length="834" mass="93188">MKIFNIIIVAVLSLSFSCAGPIYVNENDEINQYELDHINKLDNYLSECTVLLRKNGDFPLSDGEKKIYLYGNGIRRTIKGGTGSGEVNSRFYDTVEEAFIKGGFEILSNKFLNEYDKVYEKAKKDFKKKLQRQFIAHPISSIIDNIGVIMPEPEYDISFDKEGDVAVYVLSRISGEGTDRENIKGDVQLTDTERKMILALASGYKKFMLVLNTGGPVDLSGLDSVQNILILSQLGVNTSKTLVDVINGNKYPSGKLTTTWTKFEDYPSIGDFGNESDTNYKEGIYVGYRYFDTLDMEVMFPFGFGLGYTDFEYDIKSANLIGEEFSVEASVKNTGNFKGKEVLELYLSKPNTKLDEPYQILVNFSKSKELKPNEEDTIKMNFKLSDFASYDTQNETYVLEKGSYIVRLGNSSRDTKVCGEIQVNSRINVKKVKNKFGNPGFEDYVAEPNRKSEDLIDVPKFVLDASSIQEKIATYDKKYEISEEVKALSKEDKAKLVIGSFNPNGGLVSVIGSASTSSAGAAGETAKVGNLKPIIMADGPAGLRLAKDYYVDKDGAHSLEGSIPASVQENLPDIVKFLLNIVSPKPGKNAKILHQYTTAIPIGTAIAQSWNREFAEVCGDVVGSEMEIFNVHLWLAPALNIHRNILCGRNYEYFSEDPLISGAFAASITNGVQKHKNAFVTIKHYAANNQETNRYLNSSNVSERAMREIYLKGFEICLNQSKPKSVMTSYNLINGVHTSESKELNSDILRNEFNFDGVVMTDWIVGMSFMKKSKYTEPTPYKVIQATGDIYMPGSKDDYKNILDALKKKNLSMEELEISATRIYKLAKEIENNI</sequence>
<keyword evidence="10" id="KW-1185">Reference proteome</keyword>
<evidence type="ECO:0000256" key="2">
    <source>
        <dbReference type="ARBA" id="ARBA00005336"/>
    </source>
</evidence>
<dbReference type="InterPro" id="IPR017853">
    <property type="entry name" value="GH"/>
</dbReference>
<dbReference type="InterPro" id="IPR036881">
    <property type="entry name" value="Glyco_hydro_3_C_sf"/>
</dbReference>
<proteinExistence type="inferred from homology"/>
<comment type="caution">
    <text evidence="9">The sequence shown here is derived from an EMBL/GenBank/DDBJ whole genome shotgun (WGS) entry which is preliminary data.</text>
</comment>
<evidence type="ECO:0000256" key="6">
    <source>
        <dbReference type="SAM" id="Coils"/>
    </source>
</evidence>
<dbReference type="STRING" id="1754190.A0A1Y2ADT4"/>
<evidence type="ECO:0000256" key="7">
    <source>
        <dbReference type="SAM" id="SignalP"/>
    </source>
</evidence>
<dbReference type="SMART" id="SM01217">
    <property type="entry name" value="Fn3_like"/>
    <property type="match status" value="1"/>
</dbReference>
<dbReference type="PANTHER" id="PTHR42715">
    <property type="entry name" value="BETA-GLUCOSIDASE"/>
    <property type="match status" value="1"/>
</dbReference>
<dbReference type="InterPro" id="IPR013783">
    <property type="entry name" value="Ig-like_fold"/>
</dbReference>
<keyword evidence="7" id="KW-0732">Signal</keyword>
<feature type="chain" id="PRO_5012643773" description="beta-glucosidase" evidence="7">
    <location>
        <begin position="20"/>
        <end position="834"/>
    </location>
</feature>
<comment type="similarity">
    <text evidence="2">Belongs to the glycosyl hydrolase 3 family.</text>
</comment>
<feature type="coiled-coil region" evidence="6">
    <location>
        <begin position="796"/>
        <end position="833"/>
    </location>
</feature>
<dbReference type="Gene3D" id="2.60.40.10">
    <property type="entry name" value="Immunoglobulins"/>
    <property type="match status" value="1"/>
</dbReference>
<dbReference type="PANTHER" id="PTHR42715:SF10">
    <property type="entry name" value="BETA-GLUCOSIDASE"/>
    <property type="match status" value="1"/>
</dbReference>
<keyword evidence="5 9" id="KW-0326">Glycosidase</keyword>
<name>A0A1Y2ADT4_9FUNG</name>
<dbReference type="Pfam" id="PF14310">
    <property type="entry name" value="Fn3-like"/>
    <property type="match status" value="1"/>
</dbReference>